<name>A0ABR9TSE0_9FLAO</name>
<evidence type="ECO:0000313" key="1">
    <source>
        <dbReference type="EMBL" id="MBE8727969.1"/>
    </source>
</evidence>
<keyword evidence="2" id="KW-1185">Reference proteome</keyword>
<organism evidence="1 2">
    <name type="scientific">Flavobacterium hungaricum</name>
    <dbReference type="NCBI Taxonomy" id="2082725"/>
    <lineage>
        <taxon>Bacteria</taxon>
        <taxon>Pseudomonadati</taxon>
        <taxon>Bacteroidota</taxon>
        <taxon>Flavobacteriia</taxon>
        <taxon>Flavobacteriales</taxon>
        <taxon>Flavobacteriaceae</taxon>
        <taxon>Flavobacterium</taxon>
    </lineage>
</organism>
<protein>
    <submittedName>
        <fullName evidence="1">DNA packaging protein</fullName>
    </submittedName>
</protein>
<accession>A0ABR9TSE0</accession>
<sequence length="152" mass="18046">MAATKNNQWWKLRSKHGREKLFSSPEMLWLSCVEYFEATDKRKWNKVDYKGAKNQKVLIPTETPYTLTGLRIFLDIDNQTWINYKTKEPYKDFFEVITRVEEIIYTQKFEGAAVGAFNPNIIARDLGLIERKDIKYDTEIKPIEFTIIKNKK</sequence>
<reference evidence="1 2" key="1">
    <citation type="submission" date="2018-07" db="EMBL/GenBank/DDBJ databases">
        <title>Genome assembly of strain KB82.</title>
        <authorList>
            <person name="Kukolya J."/>
            <person name="Horvath B."/>
            <person name="Nagy I."/>
            <person name="Toth A."/>
        </authorList>
    </citation>
    <scope>NUCLEOTIDE SEQUENCE [LARGE SCALE GENOMIC DNA]</scope>
    <source>
        <strain evidence="1 2">Kb82</strain>
    </source>
</reference>
<gene>
    <name evidence="1" type="ORF">C4F50_23885</name>
</gene>
<dbReference type="EMBL" id="PRDM01000006">
    <property type="protein sequence ID" value="MBE8727969.1"/>
    <property type="molecule type" value="Genomic_DNA"/>
</dbReference>
<proteinExistence type="predicted"/>
<dbReference type="InterPro" id="IPR032066">
    <property type="entry name" value="GP3_package"/>
</dbReference>
<comment type="caution">
    <text evidence="1">The sequence shown here is derived from an EMBL/GenBank/DDBJ whole genome shotgun (WGS) entry which is preliminary data.</text>
</comment>
<dbReference type="Pfam" id="PF16677">
    <property type="entry name" value="GP3_package"/>
    <property type="match status" value="1"/>
</dbReference>
<evidence type="ECO:0000313" key="2">
    <source>
        <dbReference type="Proteomes" id="UP000640614"/>
    </source>
</evidence>
<dbReference type="RefSeq" id="WP_194141089.1">
    <property type="nucleotide sequence ID" value="NZ_PRDM01000006.1"/>
</dbReference>
<dbReference type="Proteomes" id="UP000640614">
    <property type="component" value="Unassembled WGS sequence"/>
</dbReference>
<dbReference type="Gene3D" id="1.10.132.80">
    <property type="match status" value="1"/>
</dbReference>